<protein>
    <submittedName>
        <fullName evidence="1">Uncharacterized protein</fullName>
    </submittedName>
</protein>
<sequence length="104" mass="11698">MPQLFCTEPRFSSTPRFSSSPQSLDFHLLHYAPPSTVWATPSTLLHDAPPPSKVLLHRHNISSAVPRAIALLLLQTENFHGEQDFRWTLLFIISSCSQGVCHYA</sequence>
<accession>A0AAP0BGU9</accession>
<evidence type="ECO:0000313" key="1">
    <source>
        <dbReference type="EMBL" id="KAK8938955.1"/>
    </source>
</evidence>
<reference evidence="1 2" key="1">
    <citation type="journal article" date="2022" name="Nat. Plants">
        <title>Genomes of leafy and leafless Platanthera orchids illuminate the evolution of mycoheterotrophy.</title>
        <authorList>
            <person name="Li M.H."/>
            <person name="Liu K.W."/>
            <person name="Li Z."/>
            <person name="Lu H.C."/>
            <person name="Ye Q.L."/>
            <person name="Zhang D."/>
            <person name="Wang J.Y."/>
            <person name="Li Y.F."/>
            <person name="Zhong Z.M."/>
            <person name="Liu X."/>
            <person name="Yu X."/>
            <person name="Liu D.K."/>
            <person name="Tu X.D."/>
            <person name="Liu B."/>
            <person name="Hao Y."/>
            <person name="Liao X.Y."/>
            <person name="Jiang Y.T."/>
            <person name="Sun W.H."/>
            <person name="Chen J."/>
            <person name="Chen Y.Q."/>
            <person name="Ai Y."/>
            <person name="Zhai J.W."/>
            <person name="Wu S.S."/>
            <person name="Zhou Z."/>
            <person name="Hsiao Y.Y."/>
            <person name="Wu W.L."/>
            <person name="Chen Y.Y."/>
            <person name="Lin Y.F."/>
            <person name="Hsu J.L."/>
            <person name="Li C.Y."/>
            <person name="Wang Z.W."/>
            <person name="Zhao X."/>
            <person name="Zhong W.Y."/>
            <person name="Ma X.K."/>
            <person name="Ma L."/>
            <person name="Huang J."/>
            <person name="Chen G.Z."/>
            <person name="Huang M.Z."/>
            <person name="Huang L."/>
            <person name="Peng D.H."/>
            <person name="Luo Y.B."/>
            <person name="Zou S.Q."/>
            <person name="Chen S.P."/>
            <person name="Lan S."/>
            <person name="Tsai W.C."/>
            <person name="Van de Peer Y."/>
            <person name="Liu Z.J."/>
        </authorList>
    </citation>
    <scope>NUCLEOTIDE SEQUENCE [LARGE SCALE GENOMIC DNA]</scope>
    <source>
        <strain evidence="1">Lor287</strain>
    </source>
</reference>
<dbReference type="AlphaFoldDB" id="A0AAP0BGU9"/>
<proteinExistence type="predicted"/>
<name>A0AAP0BGU9_9ASPA</name>
<gene>
    <name evidence="1" type="ORF">KSP39_PZI011522</name>
</gene>
<organism evidence="1 2">
    <name type="scientific">Platanthera zijinensis</name>
    <dbReference type="NCBI Taxonomy" id="2320716"/>
    <lineage>
        <taxon>Eukaryota</taxon>
        <taxon>Viridiplantae</taxon>
        <taxon>Streptophyta</taxon>
        <taxon>Embryophyta</taxon>
        <taxon>Tracheophyta</taxon>
        <taxon>Spermatophyta</taxon>
        <taxon>Magnoliopsida</taxon>
        <taxon>Liliopsida</taxon>
        <taxon>Asparagales</taxon>
        <taxon>Orchidaceae</taxon>
        <taxon>Orchidoideae</taxon>
        <taxon>Orchideae</taxon>
        <taxon>Orchidinae</taxon>
        <taxon>Platanthera</taxon>
    </lineage>
</organism>
<dbReference type="Proteomes" id="UP001418222">
    <property type="component" value="Unassembled WGS sequence"/>
</dbReference>
<keyword evidence="2" id="KW-1185">Reference proteome</keyword>
<comment type="caution">
    <text evidence="1">The sequence shown here is derived from an EMBL/GenBank/DDBJ whole genome shotgun (WGS) entry which is preliminary data.</text>
</comment>
<evidence type="ECO:0000313" key="2">
    <source>
        <dbReference type="Proteomes" id="UP001418222"/>
    </source>
</evidence>
<dbReference type="EMBL" id="JBBWWQ010000009">
    <property type="protein sequence ID" value="KAK8938955.1"/>
    <property type="molecule type" value="Genomic_DNA"/>
</dbReference>